<dbReference type="STRING" id="529505.SAMN05421761_104170"/>
<feature type="transmembrane region" description="Helical" evidence="1">
    <location>
        <begin position="12"/>
        <end position="34"/>
    </location>
</feature>
<evidence type="ECO:0000313" key="3">
    <source>
        <dbReference type="Proteomes" id="UP000186026"/>
    </source>
</evidence>
<accession>A0A1N7LW97</accession>
<organism evidence="2 3">
    <name type="scientific">Belliella pelovolcani</name>
    <dbReference type="NCBI Taxonomy" id="529505"/>
    <lineage>
        <taxon>Bacteria</taxon>
        <taxon>Pseudomonadati</taxon>
        <taxon>Bacteroidota</taxon>
        <taxon>Cytophagia</taxon>
        <taxon>Cytophagales</taxon>
        <taxon>Cyclobacteriaceae</taxon>
        <taxon>Belliella</taxon>
    </lineage>
</organism>
<name>A0A1N7LW97_9BACT</name>
<dbReference type="Proteomes" id="UP000186026">
    <property type="component" value="Unassembled WGS sequence"/>
</dbReference>
<dbReference type="AlphaFoldDB" id="A0A1N7LW97"/>
<feature type="transmembrane region" description="Helical" evidence="1">
    <location>
        <begin position="46"/>
        <end position="66"/>
    </location>
</feature>
<dbReference type="RefSeq" id="WP_076499936.1">
    <property type="nucleotide sequence ID" value="NZ_FTOP01000004.1"/>
</dbReference>
<dbReference type="Pfam" id="PF20136">
    <property type="entry name" value="DUF6526"/>
    <property type="match status" value="1"/>
</dbReference>
<evidence type="ECO:0000313" key="2">
    <source>
        <dbReference type="EMBL" id="SIS78128.1"/>
    </source>
</evidence>
<dbReference type="InterPro" id="IPR045385">
    <property type="entry name" value="DUF6526"/>
</dbReference>
<dbReference type="OrthoDB" id="765463at2"/>
<proteinExistence type="predicted"/>
<protein>
    <submittedName>
        <fullName evidence="2">Uncharacterized protein</fullName>
    </submittedName>
</protein>
<keyword evidence="1" id="KW-0472">Membrane</keyword>
<keyword evidence="3" id="KW-1185">Reference proteome</keyword>
<keyword evidence="1" id="KW-1133">Transmembrane helix</keyword>
<evidence type="ECO:0000256" key="1">
    <source>
        <dbReference type="SAM" id="Phobius"/>
    </source>
</evidence>
<dbReference type="EMBL" id="FTOP01000004">
    <property type="protein sequence ID" value="SIS78128.1"/>
    <property type="molecule type" value="Genomic_DNA"/>
</dbReference>
<sequence length="144" mass="17196">MQNYKNHARYYPLHHFVITPLTLVFFIWSIVKVIQSFETDLFSNAIFHLIGALIILILPILSRLYALKNQDRIIRMEMRLRYFELTGKSLRELEPKLRLSQIIALRFASDEELLSLIDETIKNDLRAKVIKQRIKKWQADTRRV</sequence>
<keyword evidence="1" id="KW-0812">Transmembrane</keyword>
<reference evidence="3" key="1">
    <citation type="submission" date="2017-01" db="EMBL/GenBank/DDBJ databases">
        <authorList>
            <person name="Varghese N."/>
            <person name="Submissions S."/>
        </authorList>
    </citation>
    <scope>NUCLEOTIDE SEQUENCE [LARGE SCALE GENOMIC DNA]</scope>
    <source>
        <strain evidence="3">DSM 46698</strain>
    </source>
</reference>
<gene>
    <name evidence="2" type="ORF">SAMN05421761_104170</name>
</gene>